<dbReference type="Pfam" id="PF14240">
    <property type="entry name" value="YHYH"/>
    <property type="match status" value="1"/>
</dbReference>
<sequence>MKRLPIAASLLCLAALLTACFDSASVDTTALARWLSQHPTTPTTPSTTTAPTAPTTTQPAAPLSTQLPAWGECPTAVFPNLSTTAGAGAGYAMPAVSANCTATEVIVASNGMPSYTFVPRTPNPLAVTTWSWHVPLRPEVAAATSSIVDRGGTLGFTVTGLPIYGPTEGPTPVAEAYGDPVYNGILDTCGGHTGPQSEYHYHALHSVAACNLNTSYILGYALDGFPIYNSVGCIDLACSTTAVFTSGYDMTGNPHSHSWLAYTYNAAGKTNVLDQCNGRIGPDGTYRYHATSVFPYTFGCFKGLPTAQSGNAGAPMPPMPAP</sequence>
<reference evidence="3" key="1">
    <citation type="submission" date="2020-05" db="EMBL/GenBank/DDBJ databases">
        <authorList>
            <person name="Chiriac C."/>
            <person name="Salcher M."/>
            <person name="Ghai R."/>
            <person name="Kavagutti S V."/>
        </authorList>
    </citation>
    <scope>NUCLEOTIDE SEQUENCE</scope>
</reference>
<gene>
    <name evidence="3" type="ORF">UFOPK2366_01066</name>
</gene>
<feature type="region of interest" description="Disordered" evidence="1">
    <location>
        <begin position="37"/>
        <end position="65"/>
    </location>
</feature>
<organism evidence="3">
    <name type="scientific">freshwater metagenome</name>
    <dbReference type="NCBI Taxonomy" id="449393"/>
    <lineage>
        <taxon>unclassified sequences</taxon>
        <taxon>metagenomes</taxon>
        <taxon>ecological metagenomes</taxon>
    </lineage>
</organism>
<name>A0A6J6PCD6_9ZZZZ</name>
<dbReference type="InterPro" id="IPR025924">
    <property type="entry name" value="YHYH_dom"/>
</dbReference>
<feature type="domain" description="YHYH" evidence="2">
    <location>
        <begin position="131"/>
        <end position="303"/>
    </location>
</feature>
<accession>A0A6J6PCD6</accession>
<proteinExistence type="predicted"/>
<evidence type="ECO:0000313" key="3">
    <source>
        <dbReference type="EMBL" id="CAB4697211.1"/>
    </source>
</evidence>
<dbReference type="AlphaFoldDB" id="A0A6J6PCD6"/>
<evidence type="ECO:0000259" key="2">
    <source>
        <dbReference type="Pfam" id="PF14240"/>
    </source>
</evidence>
<protein>
    <submittedName>
        <fullName evidence="3">Unannotated protein</fullName>
    </submittedName>
</protein>
<dbReference type="EMBL" id="CAEZXM010000190">
    <property type="protein sequence ID" value="CAB4697211.1"/>
    <property type="molecule type" value="Genomic_DNA"/>
</dbReference>
<dbReference type="PROSITE" id="PS51257">
    <property type="entry name" value="PROKAR_LIPOPROTEIN"/>
    <property type="match status" value="1"/>
</dbReference>
<evidence type="ECO:0000256" key="1">
    <source>
        <dbReference type="SAM" id="MobiDB-lite"/>
    </source>
</evidence>
<feature type="compositionally biased region" description="Low complexity" evidence="1">
    <location>
        <begin position="39"/>
        <end position="65"/>
    </location>
</feature>